<accession>A0A5B0RV99</accession>
<name>A0A5B0RV99_PUCGR</name>
<feature type="compositionally biased region" description="Pro residues" evidence="1">
    <location>
        <begin position="58"/>
        <end position="70"/>
    </location>
</feature>
<feature type="region of interest" description="Disordered" evidence="1">
    <location>
        <begin position="48"/>
        <end position="70"/>
    </location>
</feature>
<gene>
    <name evidence="2" type="ORF">PGTUg99_017069</name>
</gene>
<evidence type="ECO:0000313" key="3">
    <source>
        <dbReference type="Proteomes" id="UP000325313"/>
    </source>
</evidence>
<evidence type="ECO:0000313" key="2">
    <source>
        <dbReference type="EMBL" id="KAA1128783.1"/>
    </source>
</evidence>
<sequence length="70" mass="7921">MGWQQEPTVEVLKQARYVNDQGVPGQGGEWTAFDFMFPRCLVDRKDLRRDSGVRHAAGPPPQKLRPPSKS</sequence>
<comment type="caution">
    <text evidence="2">The sequence shown here is derived from an EMBL/GenBank/DDBJ whole genome shotgun (WGS) entry which is preliminary data.</text>
</comment>
<protein>
    <submittedName>
        <fullName evidence="2">Uncharacterized protein</fullName>
    </submittedName>
</protein>
<organism evidence="2 3">
    <name type="scientific">Puccinia graminis f. sp. tritici</name>
    <dbReference type="NCBI Taxonomy" id="56615"/>
    <lineage>
        <taxon>Eukaryota</taxon>
        <taxon>Fungi</taxon>
        <taxon>Dikarya</taxon>
        <taxon>Basidiomycota</taxon>
        <taxon>Pucciniomycotina</taxon>
        <taxon>Pucciniomycetes</taxon>
        <taxon>Pucciniales</taxon>
        <taxon>Pucciniaceae</taxon>
        <taxon>Puccinia</taxon>
    </lineage>
</organism>
<dbReference type="AlphaFoldDB" id="A0A5B0RV99"/>
<dbReference type="Proteomes" id="UP000325313">
    <property type="component" value="Unassembled WGS sequence"/>
</dbReference>
<reference evidence="2 3" key="1">
    <citation type="submission" date="2019-05" db="EMBL/GenBank/DDBJ databases">
        <title>Emergence of the Ug99 lineage of the wheat stem rust pathogen through somatic hybridization.</title>
        <authorList>
            <person name="Li F."/>
            <person name="Upadhyaya N.M."/>
            <person name="Sperschneider J."/>
            <person name="Matny O."/>
            <person name="Nguyen-Phuc H."/>
            <person name="Mago R."/>
            <person name="Raley C."/>
            <person name="Miller M.E."/>
            <person name="Silverstein K.A.T."/>
            <person name="Henningsen E."/>
            <person name="Hirsch C.D."/>
            <person name="Visser B."/>
            <person name="Pretorius Z.A."/>
            <person name="Steffenson B.J."/>
            <person name="Schwessinger B."/>
            <person name="Dodds P.N."/>
            <person name="Figueroa M."/>
        </authorList>
    </citation>
    <scope>NUCLEOTIDE SEQUENCE [LARGE SCALE GENOMIC DNA]</scope>
    <source>
        <strain evidence="2 3">Ug99</strain>
    </source>
</reference>
<proteinExistence type="predicted"/>
<dbReference type="EMBL" id="VDEP01000139">
    <property type="protein sequence ID" value="KAA1128783.1"/>
    <property type="molecule type" value="Genomic_DNA"/>
</dbReference>
<evidence type="ECO:0000256" key="1">
    <source>
        <dbReference type="SAM" id="MobiDB-lite"/>
    </source>
</evidence>